<evidence type="ECO:0000313" key="1">
    <source>
        <dbReference type="EMBL" id="KAF7843152.1"/>
    </source>
</evidence>
<comment type="caution">
    <text evidence="1">The sequence shown here is derived from an EMBL/GenBank/DDBJ whole genome shotgun (WGS) entry which is preliminary data.</text>
</comment>
<dbReference type="EMBL" id="JAAIUW010000001">
    <property type="protein sequence ID" value="KAF7843152.1"/>
    <property type="molecule type" value="Genomic_DNA"/>
</dbReference>
<accession>A0A835CL81</accession>
<organism evidence="1 2">
    <name type="scientific">Senna tora</name>
    <dbReference type="NCBI Taxonomy" id="362788"/>
    <lineage>
        <taxon>Eukaryota</taxon>
        <taxon>Viridiplantae</taxon>
        <taxon>Streptophyta</taxon>
        <taxon>Embryophyta</taxon>
        <taxon>Tracheophyta</taxon>
        <taxon>Spermatophyta</taxon>
        <taxon>Magnoliopsida</taxon>
        <taxon>eudicotyledons</taxon>
        <taxon>Gunneridae</taxon>
        <taxon>Pentapetalae</taxon>
        <taxon>rosids</taxon>
        <taxon>fabids</taxon>
        <taxon>Fabales</taxon>
        <taxon>Fabaceae</taxon>
        <taxon>Caesalpinioideae</taxon>
        <taxon>Cassia clade</taxon>
        <taxon>Senna</taxon>
    </lineage>
</organism>
<reference evidence="1" key="1">
    <citation type="submission" date="2020-09" db="EMBL/GenBank/DDBJ databases">
        <title>Genome-Enabled Discovery of Anthraquinone Biosynthesis in Senna tora.</title>
        <authorList>
            <person name="Kang S.-H."/>
            <person name="Pandey R.P."/>
            <person name="Lee C.-M."/>
            <person name="Sim J.-S."/>
            <person name="Jeong J.-T."/>
            <person name="Choi B.-S."/>
            <person name="Jung M."/>
            <person name="Ginzburg D."/>
            <person name="Zhao K."/>
            <person name="Won S.Y."/>
            <person name="Oh T.-J."/>
            <person name="Yu Y."/>
            <person name="Kim N.-H."/>
            <person name="Lee O.R."/>
            <person name="Lee T.-H."/>
            <person name="Bashyal P."/>
            <person name="Kim T.-S."/>
            <person name="Lee W.-H."/>
            <person name="Kawkins C."/>
            <person name="Kim C.-K."/>
            <person name="Kim J.S."/>
            <person name="Ahn B.O."/>
            <person name="Rhee S.Y."/>
            <person name="Sohng J.K."/>
        </authorList>
    </citation>
    <scope>NUCLEOTIDE SEQUENCE</scope>
    <source>
        <tissue evidence="1">Leaf</tissue>
    </source>
</reference>
<name>A0A835CL81_9FABA</name>
<dbReference type="AlphaFoldDB" id="A0A835CL81"/>
<evidence type="ECO:0000313" key="2">
    <source>
        <dbReference type="Proteomes" id="UP000634136"/>
    </source>
</evidence>
<dbReference type="Proteomes" id="UP000634136">
    <property type="component" value="Unassembled WGS sequence"/>
</dbReference>
<proteinExistence type="predicted"/>
<protein>
    <submittedName>
        <fullName evidence="1">Uncharacterized protein</fullName>
    </submittedName>
</protein>
<sequence>MEGGTRVQCFKSDNRVNPSELKAEATYKVVEKHKINNRSFMNRKS</sequence>
<gene>
    <name evidence="1" type="ORF">G2W53_000057</name>
</gene>
<keyword evidence="2" id="KW-1185">Reference proteome</keyword>